<comment type="caution">
    <text evidence="12">The sequence shown here is derived from an EMBL/GenBank/DDBJ whole genome shotgun (WGS) entry which is preliminary data.</text>
</comment>
<reference evidence="12 13" key="1">
    <citation type="journal article" date="2015" name="Nature">
        <title>rRNA introns, odd ribosomes, and small enigmatic genomes across a large radiation of phyla.</title>
        <authorList>
            <person name="Brown C.T."/>
            <person name="Hug L.A."/>
            <person name="Thomas B.C."/>
            <person name="Sharon I."/>
            <person name="Castelle C.J."/>
            <person name="Singh A."/>
            <person name="Wilkins M.J."/>
            <person name="Williams K.H."/>
            <person name="Banfield J.F."/>
        </authorList>
    </citation>
    <scope>NUCLEOTIDE SEQUENCE [LARGE SCALE GENOMIC DNA]</scope>
</reference>
<evidence type="ECO:0000256" key="8">
    <source>
        <dbReference type="ARBA" id="ARBA00023027"/>
    </source>
</evidence>
<evidence type="ECO:0000256" key="7">
    <source>
        <dbReference type="ARBA" id="ARBA00022840"/>
    </source>
</evidence>
<dbReference type="HAMAP" id="MF_00244">
    <property type="entry name" value="NaMN_adenylyltr"/>
    <property type="match status" value="1"/>
</dbReference>
<accession>A0A0G1TFQ6</accession>
<dbReference type="GO" id="GO:0009435">
    <property type="term" value="P:NAD+ biosynthetic process"/>
    <property type="evidence" value="ECO:0007669"/>
    <property type="project" value="UniProtKB-UniRule"/>
</dbReference>
<dbReference type="GO" id="GO:0005524">
    <property type="term" value="F:ATP binding"/>
    <property type="evidence" value="ECO:0007669"/>
    <property type="project" value="UniProtKB-KW"/>
</dbReference>
<dbReference type="AlphaFoldDB" id="A0A0G1TFQ6"/>
<dbReference type="InterPro" id="IPR004821">
    <property type="entry name" value="Cyt_trans-like"/>
</dbReference>
<evidence type="ECO:0000256" key="10">
    <source>
        <dbReference type="HAMAP-Rule" id="MF_00244"/>
    </source>
</evidence>
<comment type="function">
    <text evidence="1 10">Catalyzes the reversible adenylation of nicotinate mononucleotide (NaMN) to nicotinic acid adenine dinucleotide (NaAD).</text>
</comment>
<organism evidence="12 13">
    <name type="scientific">Berkelbacteria bacterium GW2011_GWA2_46_7</name>
    <dbReference type="NCBI Taxonomy" id="1618335"/>
    <lineage>
        <taxon>Bacteria</taxon>
        <taxon>Candidatus Berkelbacteria</taxon>
    </lineage>
</organism>
<comment type="similarity">
    <text evidence="10">Belongs to the NadD family.</text>
</comment>
<dbReference type="Gene3D" id="3.40.50.620">
    <property type="entry name" value="HUPs"/>
    <property type="match status" value="1"/>
</dbReference>
<keyword evidence="5 10" id="KW-0548">Nucleotidyltransferase</keyword>
<proteinExistence type="inferred from homology"/>
<dbReference type="PANTHER" id="PTHR39321:SF3">
    <property type="entry name" value="PHOSPHOPANTETHEINE ADENYLYLTRANSFERASE"/>
    <property type="match status" value="1"/>
</dbReference>
<keyword evidence="7 10" id="KW-0067">ATP-binding</keyword>
<evidence type="ECO:0000256" key="9">
    <source>
        <dbReference type="ARBA" id="ARBA00048721"/>
    </source>
</evidence>
<name>A0A0G1TFQ6_9BACT</name>
<evidence type="ECO:0000313" key="12">
    <source>
        <dbReference type="EMBL" id="KKU44270.1"/>
    </source>
</evidence>
<evidence type="ECO:0000256" key="4">
    <source>
        <dbReference type="ARBA" id="ARBA00022679"/>
    </source>
</evidence>
<dbReference type="InterPro" id="IPR005248">
    <property type="entry name" value="NadD/NMNAT"/>
</dbReference>
<keyword evidence="3 10" id="KW-0662">Pyridine nucleotide biosynthesis</keyword>
<evidence type="ECO:0000259" key="11">
    <source>
        <dbReference type="Pfam" id="PF01467"/>
    </source>
</evidence>
<feature type="domain" description="Cytidyltransferase-like" evidence="11">
    <location>
        <begin position="5"/>
        <end position="161"/>
    </location>
</feature>
<keyword evidence="6 10" id="KW-0547">Nucleotide-binding</keyword>
<comment type="pathway">
    <text evidence="2 10">Cofactor biosynthesis; NAD(+) biosynthesis; deamido-NAD(+) from nicotinate D-ribonucleotide: step 1/1.</text>
</comment>
<sequence length="189" mass="22408">MNIALYGGKFDPPHLGHKLLIDEVLRRLKFIDEVWIIPAKSHPWRKIETSGTCRLQMLLFWESGRVKVLDIDLKRVGETRTIDTIKDLKRLYPENNYFWICGSDTVATFDKWKSFKKLIELMKFYVYPRPGYELTTLPSGFFWIPGMKLPRRDYSSTEIRQALKTKKKIGNFLTPEIYNYILENHLYLA</sequence>
<keyword evidence="8 10" id="KW-0520">NAD</keyword>
<dbReference type="UniPathway" id="UPA00253">
    <property type="reaction ID" value="UER00332"/>
</dbReference>
<dbReference type="InterPro" id="IPR014729">
    <property type="entry name" value="Rossmann-like_a/b/a_fold"/>
</dbReference>
<evidence type="ECO:0000256" key="6">
    <source>
        <dbReference type="ARBA" id="ARBA00022741"/>
    </source>
</evidence>
<evidence type="ECO:0000256" key="5">
    <source>
        <dbReference type="ARBA" id="ARBA00022695"/>
    </source>
</evidence>
<dbReference type="Pfam" id="PF01467">
    <property type="entry name" value="CTP_transf_like"/>
    <property type="match status" value="1"/>
</dbReference>
<gene>
    <name evidence="10" type="primary">nadD</name>
    <name evidence="12" type="ORF">UX60_C0009G0013</name>
</gene>
<evidence type="ECO:0000256" key="2">
    <source>
        <dbReference type="ARBA" id="ARBA00005019"/>
    </source>
</evidence>
<dbReference type="NCBIfam" id="TIGR00482">
    <property type="entry name" value="nicotinate (nicotinamide) nucleotide adenylyltransferase"/>
    <property type="match status" value="1"/>
</dbReference>
<dbReference type="PANTHER" id="PTHR39321">
    <property type="entry name" value="NICOTINATE-NUCLEOTIDE ADENYLYLTRANSFERASE-RELATED"/>
    <property type="match status" value="1"/>
</dbReference>
<dbReference type="GO" id="GO:0004515">
    <property type="term" value="F:nicotinate-nucleotide adenylyltransferase activity"/>
    <property type="evidence" value="ECO:0007669"/>
    <property type="project" value="UniProtKB-UniRule"/>
</dbReference>
<dbReference type="EC" id="2.7.7.18" evidence="10"/>
<evidence type="ECO:0000256" key="1">
    <source>
        <dbReference type="ARBA" id="ARBA00002324"/>
    </source>
</evidence>
<dbReference type="Proteomes" id="UP000034487">
    <property type="component" value="Unassembled WGS sequence"/>
</dbReference>
<evidence type="ECO:0000313" key="13">
    <source>
        <dbReference type="Proteomes" id="UP000034487"/>
    </source>
</evidence>
<keyword evidence="4 10" id="KW-0808">Transferase</keyword>
<evidence type="ECO:0000256" key="3">
    <source>
        <dbReference type="ARBA" id="ARBA00022642"/>
    </source>
</evidence>
<dbReference type="EMBL" id="LCMV01000009">
    <property type="protein sequence ID" value="KKU44270.1"/>
    <property type="molecule type" value="Genomic_DNA"/>
</dbReference>
<protein>
    <recommendedName>
        <fullName evidence="10">Probable nicotinate-nucleotide adenylyltransferase</fullName>
        <ecNumber evidence="10">2.7.7.18</ecNumber>
    </recommendedName>
    <alternativeName>
        <fullName evidence="10">Deamido-NAD(+) diphosphorylase</fullName>
    </alternativeName>
    <alternativeName>
        <fullName evidence="10">Deamido-NAD(+) pyrophosphorylase</fullName>
    </alternativeName>
    <alternativeName>
        <fullName evidence="10">Nicotinate mononucleotide adenylyltransferase</fullName>
        <shortName evidence="10">NaMN adenylyltransferase</shortName>
    </alternativeName>
</protein>
<comment type="catalytic activity">
    <reaction evidence="9 10">
        <text>nicotinate beta-D-ribonucleotide + ATP + H(+) = deamido-NAD(+) + diphosphate</text>
        <dbReference type="Rhea" id="RHEA:22860"/>
        <dbReference type="ChEBI" id="CHEBI:15378"/>
        <dbReference type="ChEBI" id="CHEBI:30616"/>
        <dbReference type="ChEBI" id="CHEBI:33019"/>
        <dbReference type="ChEBI" id="CHEBI:57502"/>
        <dbReference type="ChEBI" id="CHEBI:58437"/>
        <dbReference type="EC" id="2.7.7.18"/>
    </reaction>
</comment>
<dbReference type="SUPFAM" id="SSF52374">
    <property type="entry name" value="Nucleotidylyl transferase"/>
    <property type="match status" value="1"/>
</dbReference>
<dbReference type="CDD" id="cd02165">
    <property type="entry name" value="NMNAT"/>
    <property type="match status" value="1"/>
</dbReference>